<dbReference type="InterPro" id="IPR001610">
    <property type="entry name" value="PAC"/>
</dbReference>
<dbReference type="SMART" id="SM00086">
    <property type="entry name" value="PAC"/>
    <property type="match status" value="1"/>
</dbReference>
<sequence length="116" mass="13117">MVFEERIIRPNGELRHLKSWGRVLCDDDGNPEKMIGSCLDITAAKIAESQLWEIAWMQSHLVRAPLARLMGLVKILKEEQSVNGEVTKLLDYIMSSAHELDKVVKDISNKTVSEAK</sequence>
<organism evidence="4 5">
    <name type="scientific">Mucilaginibacter humi</name>
    <dbReference type="NCBI Taxonomy" id="2732510"/>
    <lineage>
        <taxon>Bacteria</taxon>
        <taxon>Pseudomonadati</taxon>
        <taxon>Bacteroidota</taxon>
        <taxon>Sphingobacteriia</taxon>
        <taxon>Sphingobacteriales</taxon>
        <taxon>Sphingobacteriaceae</taxon>
        <taxon>Mucilaginibacter</taxon>
    </lineage>
</organism>
<evidence type="ECO:0000259" key="3">
    <source>
        <dbReference type="PROSITE" id="PS50113"/>
    </source>
</evidence>
<evidence type="ECO:0000313" key="5">
    <source>
        <dbReference type="Proteomes" id="UP000566071"/>
    </source>
</evidence>
<name>A0ABX1W2R9_9SPHI</name>
<comment type="catalytic activity">
    <reaction evidence="1">
        <text>ATP + protein L-histidine = ADP + protein N-phospho-L-histidine.</text>
        <dbReference type="EC" id="2.7.13.3"/>
    </reaction>
</comment>
<evidence type="ECO:0000256" key="2">
    <source>
        <dbReference type="ARBA" id="ARBA00012438"/>
    </source>
</evidence>
<dbReference type="InterPro" id="IPR003661">
    <property type="entry name" value="HisK_dim/P_dom"/>
</dbReference>
<dbReference type="SUPFAM" id="SSF55785">
    <property type="entry name" value="PYP-like sensor domain (PAS domain)"/>
    <property type="match status" value="1"/>
</dbReference>
<dbReference type="EMBL" id="JABFCR010000006">
    <property type="protein sequence ID" value="NNU33260.1"/>
    <property type="molecule type" value="Genomic_DNA"/>
</dbReference>
<dbReference type="SUPFAM" id="SSF47384">
    <property type="entry name" value="Homodimeric domain of signal transducing histidine kinase"/>
    <property type="match status" value="1"/>
</dbReference>
<gene>
    <name evidence="4" type="ORF">HK413_02120</name>
</gene>
<dbReference type="Gene3D" id="2.10.70.100">
    <property type="match status" value="1"/>
</dbReference>
<dbReference type="InterPro" id="IPR000700">
    <property type="entry name" value="PAS-assoc_C"/>
</dbReference>
<comment type="caution">
    <text evidence="4">The sequence shown here is derived from an EMBL/GenBank/DDBJ whole genome shotgun (WGS) entry which is preliminary data.</text>
</comment>
<dbReference type="PROSITE" id="PS50113">
    <property type="entry name" value="PAC"/>
    <property type="match status" value="1"/>
</dbReference>
<protein>
    <recommendedName>
        <fullName evidence="2">histidine kinase</fullName>
        <ecNumber evidence="2">2.7.13.3</ecNumber>
    </recommendedName>
</protein>
<dbReference type="InterPro" id="IPR035965">
    <property type="entry name" value="PAS-like_dom_sf"/>
</dbReference>
<proteinExistence type="predicted"/>
<reference evidence="4 5" key="1">
    <citation type="submission" date="2020-05" db="EMBL/GenBank/DDBJ databases">
        <authorList>
            <person name="Khan S.A."/>
            <person name="Jeon C.O."/>
            <person name="Chun B.H."/>
        </authorList>
    </citation>
    <scope>NUCLEOTIDE SEQUENCE [LARGE SCALE GENOMIC DNA]</scope>
    <source>
        <strain evidence="4 5">S1162</strain>
    </source>
</reference>
<evidence type="ECO:0000313" key="4">
    <source>
        <dbReference type="EMBL" id="NNU33260.1"/>
    </source>
</evidence>
<feature type="domain" description="PAC" evidence="3">
    <location>
        <begin position="1"/>
        <end position="53"/>
    </location>
</feature>
<keyword evidence="5" id="KW-1185">Reference proteome</keyword>
<dbReference type="RefSeq" id="WP_175268960.1">
    <property type="nucleotide sequence ID" value="NZ_JABFCR010000006.1"/>
</dbReference>
<evidence type="ECO:0000256" key="1">
    <source>
        <dbReference type="ARBA" id="ARBA00000085"/>
    </source>
</evidence>
<dbReference type="Gene3D" id="1.10.287.130">
    <property type="match status" value="1"/>
</dbReference>
<dbReference type="EC" id="2.7.13.3" evidence="2"/>
<accession>A0ABX1W2R9</accession>
<dbReference type="InterPro" id="IPR036097">
    <property type="entry name" value="HisK_dim/P_sf"/>
</dbReference>
<dbReference type="Pfam" id="PF00512">
    <property type="entry name" value="HisKA"/>
    <property type="match status" value="1"/>
</dbReference>
<dbReference type="Proteomes" id="UP000566071">
    <property type="component" value="Unassembled WGS sequence"/>
</dbReference>